<reference evidence="3 4" key="1">
    <citation type="submission" date="2019-09" db="EMBL/GenBank/DDBJ databases">
        <title>Phylogeny of genus Pseudoclavibacter and closely related genus.</title>
        <authorList>
            <person name="Li Y."/>
        </authorList>
    </citation>
    <scope>NUCLEOTIDE SEQUENCE [LARGE SCALE GENOMIC DNA]</scope>
    <source>
        <strain evidence="3 4">EGI 60007</strain>
    </source>
</reference>
<dbReference type="PANTHER" id="PTHR33376">
    <property type="match status" value="1"/>
</dbReference>
<evidence type="ECO:0000313" key="3">
    <source>
        <dbReference type="EMBL" id="KAB1648136.1"/>
    </source>
</evidence>
<keyword evidence="4" id="KW-1185">Reference proteome</keyword>
<evidence type="ECO:0000256" key="2">
    <source>
        <dbReference type="SAM" id="SignalP"/>
    </source>
</evidence>
<accession>A0A6H9WNC9</accession>
<dbReference type="PANTHER" id="PTHR33376:SF15">
    <property type="entry name" value="BLL6794 PROTEIN"/>
    <property type="match status" value="1"/>
</dbReference>
<keyword evidence="1 2" id="KW-0732">Signal</keyword>
<name>A0A6H9WNC9_9MICO</name>
<dbReference type="Gene3D" id="3.40.190.170">
    <property type="entry name" value="Bacterial extracellular solute-binding protein, family 7"/>
    <property type="match status" value="1"/>
</dbReference>
<dbReference type="Proteomes" id="UP000431744">
    <property type="component" value="Unassembled WGS sequence"/>
</dbReference>
<dbReference type="OrthoDB" id="9815946at2"/>
<evidence type="ECO:0000313" key="4">
    <source>
        <dbReference type="Proteomes" id="UP000431744"/>
    </source>
</evidence>
<sequence length="384" mass="41378">MFSTRKRRQAFTGALAVGAIVALAGCTGGVVDSGGGGEGDEQTWNITEVSVAAPTSVMRPWHDWYLDQVEERTDGRITFTRTEPNEICGILDAGECLFDGRAQFLTQVPNYQPSSFASLSMPEIVFGSDNLAAASAAVYDVNKNNPDALAYLEEQGLHHVSTLPVGRVVIGTSQPAESVADLNGEAVRASGVLVTQDLEAVGASIVNVGAQEAYQAVQTGLATSVAGAMDFPVVFKIGELLPYWSDPGLGNYSEFSMFWDLDTWNEFPDDIKQTLTEIEEEINGGVGADLLYDASFEQCTALAEMANVESLTTWSEDATQEWYDMVGETNDENWVSLAGDHGLENADGVLTDYRAAVEKYEGEHPDYVDAVIECAESGFEEARS</sequence>
<evidence type="ECO:0008006" key="5">
    <source>
        <dbReference type="Google" id="ProtNLM"/>
    </source>
</evidence>
<dbReference type="GO" id="GO:0055085">
    <property type="term" value="P:transmembrane transport"/>
    <property type="evidence" value="ECO:0007669"/>
    <property type="project" value="InterPro"/>
</dbReference>
<gene>
    <name evidence="3" type="ORF">F8O04_10470</name>
</gene>
<dbReference type="EMBL" id="WBJY01000002">
    <property type="protein sequence ID" value="KAB1648136.1"/>
    <property type="molecule type" value="Genomic_DNA"/>
</dbReference>
<dbReference type="AlphaFoldDB" id="A0A6H9WNC9"/>
<organism evidence="3 4">
    <name type="scientific">Pseudoclavibacter endophyticus</name>
    <dbReference type="NCBI Taxonomy" id="1778590"/>
    <lineage>
        <taxon>Bacteria</taxon>
        <taxon>Bacillati</taxon>
        <taxon>Actinomycetota</taxon>
        <taxon>Actinomycetes</taxon>
        <taxon>Micrococcales</taxon>
        <taxon>Microbacteriaceae</taxon>
        <taxon>Pseudoclavibacter</taxon>
    </lineage>
</organism>
<comment type="caution">
    <text evidence="3">The sequence shown here is derived from an EMBL/GenBank/DDBJ whole genome shotgun (WGS) entry which is preliminary data.</text>
</comment>
<dbReference type="InterPro" id="IPR018389">
    <property type="entry name" value="DctP_fam"/>
</dbReference>
<dbReference type="PROSITE" id="PS51257">
    <property type="entry name" value="PROKAR_LIPOPROTEIN"/>
    <property type="match status" value="1"/>
</dbReference>
<feature type="signal peptide" evidence="2">
    <location>
        <begin position="1"/>
        <end position="24"/>
    </location>
</feature>
<dbReference type="Pfam" id="PF03480">
    <property type="entry name" value="DctP"/>
    <property type="match status" value="1"/>
</dbReference>
<feature type="chain" id="PRO_5026136889" description="TRAP transporter substrate-binding protein" evidence="2">
    <location>
        <begin position="25"/>
        <end position="384"/>
    </location>
</feature>
<dbReference type="InterPro" id="IPR038404">
    <property type="entry name" value="TRAP_DctP_sf"/>
</dbReference>
<dbReference type="RefSeq" id="WP_158029331.1">
    <property type="nucleotide sequence ID" value="NZ_BMHG01000001.1"/>
</dbReference>
<protein>
    <recommendedName>
        <fullName evidence="5">TRAP transporter substrate-binding protein</fullName>
    </recommendedName>
</protein>
<proteinExistence type="predicted"/>
<evidence type="ECO:0000256" key="1">
    <source>
        <dbReference type="ARBA" id="ARBA00022729"/>
    </source>
</evidence>